<evidence type="ECO:0000259" key="1">
    <source>
        <dbReference type="PROSITE" id="PS50235"/>
    </source>
</evidence>
<dbReference type="GO" id="GO:0016579">
    <property type="term" value="P:protein deubiquitination"/>
    <property type="evidence" value="ECO:0007669"/>
    <property type="project" value="InterPro"/>
</dbReference>
<dbReference type="EMBL" id="MN740011">
    <property type="protein sequence ID" value="QHT83731.1"/>
    <property type="molecule type" value="Genomic_DNA"/>
</dbReference>
<protein>
    <recommendedName>
        <fullName evidence="1">USP domain-containing protein</fullName>
    </recommendedName>
</protein>
<dbReference type="InterPro" id="IPR038765">
    <property type="entry name" value="Papain-like_cys_pep_sf"/>
</dbReference>
<dbReference type="SUPFAM" id="SSF54001">
    <property type="entry name" value="Cysteine proteinases"/>
    <property type="match status" value="1"/>
</dbReference>
<dbReference type="InterPro" id="IPR018200">
    <property type="entry name" value="USP_CS"/>
</dbReference>
<dbReference type="PROSITE" id="PS00972">
    <property type="entry name" value="USP_1"/>
    <property type="match status" value="1"/>
</dbReference>
<dbReference type="PROSITE" id="PS00973">
    <property type="entry name" value="USP_2"/>
    <property type="match status" value="1"/>
</dbReference>
<organism evidence="2">
    <name type="scientific">viral metagenome</name>
    <dbReference type="NCBI Taxonomy" id="1070528"/>
    <lineage>
        <taxon>unclassified sequences</taxon>
        <taxon>metagenomes</taxon>
        <taxon>organismal metagenomes</taxon>
    </lineage>
</organism>
<feature type="domain" description="USP" evidence="1">
    <location>
        <begin position="12"/>
        <end position="348"/>
    </location>
</feature>
<dbReference type="PANTHER" id="PTHR21646:SF23">
    <property type="entry name" value="UBIQUITIN CARBOXYL-TERMINAL HYDROLASE USP2"/>
    <property type="match status" value="1"/>
</dbReference>
<dbReference type="Pfam" id="PF00443">
    <property type="entry name" value="UCH"/>
    <property type="match status" value="1"/>
</dbReference>
<dbReference type="InterPro" id="IPR028889">
    <property type="entry name" value="USP"/>
</dbReference>
<dbReference type="CDD" id="cd02674">
    <property type="entry name" value="Peptidase_C19R"/>
    <property type="match status" value="1"/>
</dbReference>
<sequence length="352" mass="41071">MDLSKYKDKGRVGLENLGNTCFLNSCMQVLNNTYELNHFLDSDKYEKVLKKDVPDSQILSEWNDLRQVMWSGNGIVTPSKFVHNIHDIAKIKNKDIFTGWVQNDMPEFLLFFIECIHNSISRGVNIRISGKKENNVDKMALECYEMLNKVYSKEYSEIMDLFYGIYMSEIVSNSTDECYSRKPENFFILDLPVWNMQKSCPLNKLEECIDLYCQPEFLEGDNAWFNEKTNKKEDVKKQITFWNFPKILVIVLKRFSPDGQQKLNSLLEFPIDNLDLSSYVRGYNPQSFKYELYGVCNHIGGVLGGHYTAFVRNTEDQWLHYNDSSVEIVSSSNSVITPMAYCLFYRKKNNLV</sequence>
<evidence type="ECO:0000313" key="2">
    <source>
        <dbReference type="EMBL" id="QHT83731.1"/>
    </source>
</evidence>
<dbReference type="InterPro" id="IPR001394">
    <property type="entry name" value="Peptidase_C19_UCH"/>
</dbReference>
<dbReference type="InterPro" id="IPR050185">
    <property type="entry name" value="Ub_carboxyl-term_hydrolase"/>
</dbReference>
<name>A0A6C0HSS8_9ZZZZ</name>
<dbReference type="Gene3D" id="3.90.70.10">
    <property type="entry name" value="Cysteine proteinases"/>
    <property type="match status" value="1"/>
</dbReference>
<reference evidence="2" key="1">
    <citation type="journal article" date="2020" name="Nature">
        <title>Giant virus diversity and host interactions through global metagenomics.</title>
        <authorList>
            <person name="Schulz F."/>
            <person name="Roux S."/>
            <person name="Paez-Espino D."/>
            <person name="Jungbluth S."/>
            <person name="Walsh D.A."/>
            <person name="Denef V.J."/>
            <person name="McMahon K.D."/>
            <person name="Konstantinidis K.T."/>
            <person name="Eloe-Fadrosh E.A."/>
            <person name="Kyrpides N.C."/>
            <person name="Woyke T."/>
        </authorList>
    </citation>
    <scope>NUCLEOTIDE SEQUENCE</scope>
    <source>
        <strain evidence="2">GVMAG-M-3300023184-168</strain>
    </source>
</reference>
<accession>A0A6C0HSS8</accession>
<dbReference type="GO" id="GO:0004843">
    <property type="term" value="F:cysteine-type deubiquitinase activity"/>
    <property type="evidence" value="ECO:0007669"/>
    <property type="project" value="InterPro"/>
</dbReference>
<dbReference type="PROSITE" id="PS50235">
    <property type="entry name" value="USP_3"/>
    <property type="match status" value="1"/>
</dbReference>
<dbReference type="PANTHER" id="PTHR21646">
    <property type="entry name" value="UBIQUITIN CARBOXYL-TERMINAL HYDROLASE"/>
    <property type="match status" value="1"/>
</dbReference>
<dbReference type="AlphaFoldDB" id="A0A6C0HSS8"/>
<proteinExistence type="predicted"/>